<dbReference type="Proteomes" id="UP000620327">
    <property type="component" value="Unassembled WGS sequence"/>
</dbReference>
<comment type="caution">
    <text evidence="4">The sequence shown here is derived from an EMBL/GenBank/DDBJ whole genome shotgun (WGS) entry which is preliminary data.</text>
</comment>
<dbReference type="GO" id="GO:0005506">
    <property type="term" value="F:iron ion binding"/>
    <property type="evidence" value="ECO:0007669"/>
    <property type="project" value="InterPro"/>
</dbReference>
<dbReference type="GO" id="GO:0042602">
    <property type="term" value="F:riboflavin reductase (NADPH) activity"/>
    <property type="evidence" value="ECO:0007669"/>
    <property type="project" value="TreeGrafter"/>
</dbReference>
<evidence type="ECO:0000256" key="2">
    <source>
        <dbReference type="ARBA" id="ARBA00023002"/>
    </source>
</evidence>
<dbReference type="GO" id="GO:0010181">
    <property type="term" value="F:FMN binding"/>
    <property type="evidence" value="ECO:0007669"/>
    <property type="project" value="InterPro"/>
</dbReference>
<comment type="cofactor">
    <cofactor evidence="1">
        <name>Fe(3+)</name>
        <dbReference type="ChEBI" id="CHEBI:29034"/>
    </cofactor>
</comment>
<proteinExistence type="predicted"/>
<dbReference type="InterPro" id="IPR024934">
    <property type="entry name" value="Rubredoxin-like_dom"/>
</dbReference>
<evidence type="ECO:0000313" key="4">
    <source>
        <dbReference type="EMBL" id="MBC5771105.1"/>
    </source>
</evidence>
<dbReference type="Gene3D" id="2.20.28.10">
    <property type="match status" value="1"/>
</dbReference>
<evidence type="ECO:0000256" key="1">
    <source>
        <dbReference type="ARBA" id="ARBA00001965"/>
    </source>
</evidence>
<dbReference type="PANTHER" id="PTHR30466">
    <property type="entry name" value="FLAVIN REDUCTASE"/>
    <property type="match status" value="1"/>
</dbReference>
<dbReference type="CDD" id="cd00350">
    <property type="entry name" value="rubredoxin_like"/>
    <property type="match status" value="1"/>
</dbReference>
<dbReference type="Gene3D" id="2.30.110.10">
    <property type="entry name" value="Electron Transport, Fmn-binding Protein, Chain A"/>
    <property type="match status" value="1"/>
</dbReference>
<dbReference type="EMBL" id="JACOQI010000012">
    <property type="protein sequence ID" value="MBC5771105.1"/>
    <property type="molecule type" value="Genomic_DNA"/>
</dbReference>
<dbReference type="RefSeq" id="WP_187015330.1">
    <property type="nucleotide sequence ID" value="NZ_JACOQI010000012.1"/>
</dbReference>
<dbReference type="InterPro" id="IPR048574">
    <property type="entry name" value="RUBY_RBDX"/>
</dbReference>
<gene>
    <name evidence="4" type="ORF">H8Z83_12380</name>
</gene>
<evidence type="ECO:0000313" key="5">
    <source>
        <dbReference type="Proteomes" id="UP000620327"/>
    </source>
</evidence>
<dbReference type="AlphaFoldDB" id="A0A923MI47"/>
<organism evidence="4 5">
    <name type="scientific">Dysosmobacter segnis</name>
    <dbReference type="NCBI Taxonomy" id="2763042"/>
    <lineage>
        <taxon>Bacteria</taxon>
        <taxon>Bacillati</taxon>
        <taxon>Bacillota</taxon>
        <taxon>Clostridia</taxon>
        <taxon>Eubacteriales</taxon>
        <taxon>Oscillospiraceae</taxon>
        <taxon>Dysosmobacter</taxon>
    </lineage>
</organism>
<dbReference type="SUPFAM" id="SSF50475">
    <property type="entry name" value="FMN-binding split barrel"/>
    <property type="match status" value="1"/>
</dbReference>
<reference evidence="4" key="1">
    <citation type="submission" date="2020-08" db="EMBL/GenBank/DDBJ databases">
        <title>Genome public.</title>
        <authorList>
            <person name="Liu C."/>
            <person name="Sun Q."/>
        </authorList>
    </citation>
    <scope>NUCLEOTIDE SEQUENCE</scope>
    <source>
        <strain evidence="4">BX15</strain>
    </source>
</reference>
<dbReference type="SMART" id="SM00903">
    <property type="entry name" value="Flavin_Reduct"/>
    <property type="match status" value="1"/>
</dbReference>
<keyword evidence="5" id="KW-1185">Reference proteome</keyword>
<dbReference type="InterPro" id="IPR012349">
    <property type="entry name" value="Split_barrel_FMN-bd"/>
</dbReference>
<keyword evidence="2" id="KW-0560">Oxidoreductase</keyword>
<dbReference type="Pfam" id="PF01613">
    <property type="entry name" value="Flavin_Reduct"/>
    <property type="match status" value="1"/>
</dbReference>
<dbReference type="PROSITE" id="PS50903">
    <property type="entry name" value="RUBREDOXIN_LIKE"/>
    <property type="match status" value="1"/>
</dbReference>
<dbReference type="InterPro" id="IPR002563">
    <property type="entry name" value="Flavin_Rdtase-like_dom"/>
</dbReference>
<sequence>MIDKKAYQKMDYALCLLSAHADGKDSGCIINSFHQVTSSFPAKFTIAVNRENVTAAAVEQAGSFCVTLLAHDAPAALINDFGYRSGRVADKFSPYEVRRDEVGNPYLTDSMVSRVSCRVIDRLEIGSYTLYVGQATEAEVFGSGEVLTLNAYAARGKAVPPTATVYREMVGGGFKCSVCGYIHESETLRDDFICPICRATADKFVRQN</sequence>
<protein>
    <submittedName>
        <fullName evidence="4">Flavin reductase</fullName>
    </submittedName>
</protein>
<name>A0A923MI47_9FIRM</name>
<feature type="domain" description="Rubredoxin-like" evidence="3">
    <location>
        <begin position="171"/>
        <end position="207"/>
    </location>
</feature>
<accession>A0A923MI47</accession>
<dbReference type="SUPFAM" id="SSF57802">
    <property type="entry name" value="Rubredoxin-like"/>
    <property type="match status" value="1"/>
</dbReference>
<dbReference type="Pfam" id="PF21349">
    <property type="entry name" value="RUBY_RBDX"/>
    <property type="match status" value="1"/>
</dbReference>
<dbReference type="PANTHER" id="PTHR30466:SF1">
    <property type="entry name" value="FMN REDUCTASE (NADH) RUTF"/>
    <property type="match status" value="1"/>
</dbReference>
<evidence type="ECO:0000259" key="3">
    <source>
        <dbReference type="PROSITE" id="PS50903"/>
    </source>
</evidence>
<dbReference type="InterPro" id="IPR050268">
    <property type="entry name" value="NADH-dep_flavin_reductase"/>
</dbReference>